<dbReference type="GO" id="GO:0002949">
    <property type="term" value="P:tRNA threonylcarbamoyladenosine modification"/>
    <property type="evidence" value="ECO:0007669"/>
    <property type="project" value="UniProtKB-UniRule"/>
</dbReference>
<dbReference type="InterPro" id="IPR000905">
    <property type="entry name" value="Gcp-like_dom"/>
</dbReference>
<dbReference type="InterPro" id="IPR043129">
    <property type="entry name" value="ATPase_NBD"/>
</dbReference>
<dbReference type="AlphaFoldDB" id="A0A1G2FXK1"/>
<comment type="caution">
    <text evidence="7">Lacks conserved residue(s) required for the propagation of feature annotation.</text>
</comment>
<organism evidence="9 10">
    <name type="scientific">Candidatus Ryanbacteria bacterium RIFCSPHIGHO2_01_45_13</name>
    <dbReference type="NCBI Taxonomy" id="1802112"/>
    <lineage>
        <taxon>Bacteria</taxon>
        <taxon>Candidatus Ryaniibacteriota</taxon>
    </lineage>
</organism>
<dbReference type="SUPFAM" id="SSF53067">
    <property type="entry name" value="Actin-like ATPase domain"/>
    <property type="match status" value="2"/>
</dbReference>
<protein>
    <recommendedName>
        <fullName evidence="7">tRNA N6-adenosine threonylcarbamoyltransferase</fullName>
        <ecNumber evidence="7">2.3.1.234</ecNumber>
    </recommendedName>
    <alternativeName>
        <fullName evidence="7">N6-L-threonylcarbamoyladenine synthase</fullName>
        <shortName evidence="7">t(6)A synthase</shortName>
    </alternativeName>
    <alternativeName>
        <fullName evidence="7">t(6)A37 threonylcarbamoyladenosine biosynthesis protein TsaD</fullName>
    </alternativeName>
    <alternativeName>
        <fullName evidence="7">tRNA threonylcarbamoyladenosine biosynthesis protein TsaD</fullName>
    </alternativeName>
</protein>
<gene>
    <name evidence="7" type="primary">tsaD</name>
    <name evidence="9" type="ORF">A2W41_00600</name>
</gene>
<dbReference type="PANTHER" id="PTHR11735:SF6">
    <property type="entry name" value="TRNA N6-ADENOSINE THREONYLCARBAMOYLTRANSFERASE, MITOCHONDRIAL"/>
    <property type="match status" value="1"/>
</dbReference>
<feature type="binding site" evidence="7">
    <location>
        <position position="256"/>
    </location>
    <ligand>
        <name>substrate</name>
    </ligand>
</feature>
<dbReference type="PANTHER" id="PTHR11735">
    <property type="entry name" value="TRNA N6-ADENOSINE THREONYLCARBAMOYLTRANSFERASE"/>
    <property type="match status" value="1"/>
</dbReference>
<name>A0A1G2FXK1_9BACT</name>
<dbReference type="HAMAP" id="MF_01445">
    <property type="entry name" value="TsaD"/>
    <property type="match status" value="1"/>
</dbReference>
<dbReference type="GO" id="GO:0061711">
    <property type="term" value="F:tRNA N(6)-L-threonylcarbamoyladenine synthase activity"/>
    <property type="evidence" value="ECO:0007669"/>
    <property type="project" value="UniProtKB-EC"/>
</dbReference>
<dbReference type="EMBL" id="MHNI01000013">
    <property type="protein sequence ID" value="OGZ42805.1"/>
    <property type="molecule type" value="Genomic_DNA"/>
</dbReference>
<feature type="binding site" evidence="7">
    <location>
        <position position="243"/>
    </location>
    <ligand>
        <name>substrate</name>
    </ligand>
</feature>
<keyword evidence="3 7" id="KW-0819">tRNA processing</keyword>
<comment type="similarity">
    <text evidence="7">Belongs to the KAE1 / TsaD family.</text>
</comment>
<evidence type="ECO:0000256" key="3">
    <source>
        <dbReference type="ARBA" id="ARBA00022694"/>
    </source>
</evidence>
<feature type="binding site" evidence="7">
    <location>
        <position position="376"/>
    </location>
    <ligand>
        <name>Fe cation</name>
        <dbReference type="ChEBI" id="CHEBI:24875"/>
    </ligand>
</feature>
<feature type="binding site" evidence="7">
    <location>
        <begin position="210"/>
        <end position="214"/>
    </location>
    <ligand>
        <name>substrate</name>
    </ligand>
</feature>
<comment type="subcellular location">
    <subcellularLocation>
        <location evidence="7">Cytoplasm</location>
    </subcellularLocation>
</comment>
<evidence type="ECO:0000256" key="4">
    <source>
        <dbReference type="ARBA" id="ARBA00022723"/>
    </source>
</evidence>
<keyword evidence="1 7" id="KW-0963">Cytoplasm</keyword>
<reference evidence="9 10" key="1">
    <citation type="journal article" date="2016" name="Nat. Commun.">
        <title>Thousands of microbial genomes shed light on interconnected biogeochemical processes in an aquifer system.</title>
        <authorList>
            <person name="Anantharaman K."/>
            <person name="Brown C.T."/>
            <person name="Hug L.A."/>
            <person name="Sharon I."/>
            <person name="Castelle C.J."/>
            <person name="Probst A.J."/>
            <person name="Thomas B.C."/>
            <person name="Singh A."/>
            <person name="Wilkins M.J."/>
            <person name="Karaoz U."/>
            <person name="Brodie E.L."/>
            <person name="Williams K.H."/>
            <person name="Hubbard S.S."/>
            <person name="Banfield J.F."/>
        </authorList>
    </citation>
    <scope>NUCLEOTIDE SEQUENCE [LARGE SCALE GENOMIC DNA]</scope>
</reference>
<dbReference type="CDD" id="cd24133">
    <property type="entry name" value="ASKHA_NBD_TsaD_bac"/>
    <property type="match status" value="1"/>
</dbReference>
<dbReference type="PROSITE" id="PS01016">
    <property type="entry name" value="GLYCOPROTEASE"/>
    <property type="match status" value="1"/>
</dbReference>
<evidence type="ECO:0000313" key="9">
    <source>
        <dbReference type="EMBL" id="OGZ42805.1"/>
    </source>
</evidence>
<evidence type="ECO:0000256" key="7">
    <source>
        <dbReference type="HAMAP-Rule" id="MF_01445"/>
    </source>
</evidence>
<dbReference type="InterPro" id="IPR022450">
    <property type="entry name" value="TsaD"/>
</dbReference>
<dbReference type="FunFam" id="3.30.420.40:FF:000040">
    <property type="entry name" value="tRNA N6-adenosine threonylcarbamoyltransferase"/>
    <property type="match status" value="1"/>
</dbReference>
<keyword evidence="2 7" id="KW-0808">Transferase</keyword>
<keyword evidence="4 7" id="KW-0479">Metal-binding</keyword>
<sequence>MKILAIETSCDETAIAVIEGWGGFTSPTFGILSNAVASQARVHSKWGGVVPNLARREHERNLSLVLKAALMKGKLMFLKPRPASAPLTNQKIQKIKTFLEHEPELFRRFKQSILPLAPPSVDAIAVTYGPGLEPALWTGINFAKALGALWDKPILGINHMEGHIVAALLNTNIKSPRLRQTKRGRKKSNIAGKNKKAQSTNITFPALALLVSGGHTELVLIKKWLDYKVIGETRDDAAGEVFDKVARMLQLGYPGGPEIARVARKGNKNAIPFPRPMIHSQSLDFSFSGLKTAVLYYLRDHPAYNKNDVAASFQESVIETLIAKTARAVKTHKAASLILGGGVAANAELRKQLFYKRKAMHKGLRLFLPKKQLTTDNAAMIGAAAYFYALKKKFANPQQLHAQGNLRL</sequence>
<evidence type="ECO:0000256" key="6">
    <source>
        <dbReference type="ARBA" id="ARBA00023315"/>
    </source>
</evidence>
<comment type="caution">
    <text evidence="9">The sequence shown here is derived from an EMBL/GenBank/DDBJ whole genome shotgun (WGS) entry which is preliminary data.</text>
</comment>
<evidence type="ECO:0000313" key="10">
    <source>
        <dbReference type="Proteomes" id="UP000176700"/>
    </source>
</evidence>
<feature type="binding site" evidence="7">
    <location>
        <position position="159"/>
    </location>
    <ligand>
        <name>Fe cation</name>
        <dbReference type="ChEBI" id="CHEBI:24875"/>
    </ligand>
</feature>
<comment type="function">
    <text evidence="7">Required for the formation of a threonylcarbamoyl group on adenosine at position 37 (t(6)A37) in tRNAs that read codons beginning with adenine. Is involved in the transfer of the threonylcarbamoyl moiety of threonylcarbamoyl-AMP (TC-AMP) to the N6 group of A37, together with TsaE and TsaB. TsaD likely plays a direct catalytic role in this reaction.</text>
</comment>
<evidence type="ECO:0000256" key="5">
    <source>
        <dbReference type="ARBA" id="ARBA00023004"/>
    </source>
</evidence>
<keyword evidence="6 7" id="KW-0012">Acyltransferase</keyword>
<dbReference type="GO" id="GO:0005737">
    <property type="term" value="C:cytoplasm"/>
    <property type="evidence" value="ECO:0007669"/>
    <property type="project" value="UniProtKB-SubCell"/>
</dbReference>
<feature type="domain" description="Gcp-like" evidence="8">
    <location>
        <begin position="198"/>
        <end position="382"/>
    </location>
</feature>
<evidence type="ECO:0000259" key="8">
    <source>
        <dbReference type="Pfam" id="PF00814"/>
    </source>
</evidence>
<feature type="domain" description="Gcp-like" evidence="8">
    <location>
        <begin position="31"/>
        <end position="74"/>
    </location>
</feature>
<dbReference type="EC" id="2.3.1.234" evidence="7"/>
<dbReference type="Gene3D" id="3.30.420.40">
    <property type="match status" value="3"/>
</dbReference>
<dbReference type="InterPro" id="IPR017860">
    <property type="entry name" value="Peptidase_M22_CS"/>
</dbReference>
<accession>A0A1G2FXK1</accession>
<feature type="binding site" evidence="7">
    <location>
        <position position="346"/>
    </location>
    <ligand>
        <name>substrate</name>
    </ligand>
</feature>
<proteinExistence type="inferred from homology"/>
<feature type="domain" description="Gcp-like" evidence="8">
    <location>
        <begin position="117"/>
        <end position="196"/>
    </location>
</feature>
<feature type="binding site" evidence="7">
    <location>
        <position position="163"/>
    </location>
    <ligand>
        <name>Fe cation</name>
        <dbReference type="ChEBI" id="CHEBI:24875"/>
    </ligand>
</feature>
<dbReference type="Proteomes" id="UP000176700">
    <property type="component" value="Unassembled WGS sequence"/>
</dbReference>
<evidence type="ECO:0000256" key="1">
    <source>
        <dbReference type="ARBA" id="ARBA00022490"/>
    </source>
</evidence>
<dbReference type="GO" id="GO:0005506">
    <property type="term" value="F:iron ion binding"/>
    <property type="evidence" value="ECO:0007669"/>
    <property type="project" value="UniProtKB-UniRule"/>
</dbReference>
<evidence type="ECO:0000256" key="2">
    <source>
        <dbReference type="ARBA" id="ARBA00022679"/>
    </source>
</evidence>
<comment type="cofactor">
    <cofactor evidence="7">
        <name>Fe(2+)</name>
        <dbReference type="ChEBI" id="CHEBI:29033"/>
    </cofactor>
    <text evidence="7">Binds 1 Fe(2+) ion per subunit.</text>
</comment>
<comment type="catalytic activity">
    <reaction evidence="7">
        <text>L-threonylcarbamoyladenylate + adenosine(37) in tRNA = N(6)-L-threonylcarbamoyladenosine(37) in tRNA + AMP + H(+)</text>
        <dbReference type="Rhea" id="RHEA:37059"/>
        <dbReference type="Rhea" id="RHEA-COMP:10162"/>
        <dbReference type="Rhea" id="RHEA-COMP:10163"/>
        <dbReference type="ChEBI" id="CHEBI:15378"/>
        <dbReference type="ChEBI" id="CHEBI:73682"/>
        <dbReference type="ChEBI" id="CHEBI:74411"/>
        <dbReference type="ChEBI" id="CHEBI:74418"/>
        <dbReference type="ChEBI" id="CHEBI:456215"/>
        <dbReference type="EC" id="2.3.1.234"/>
    </reaction>
</comment>
<dbReference type="Pfam" id="PF00814">
    <property type="entry name" value="TsaD"/>
    <property type="match status" value="3"/>
</dbReference>
<keyword evidence="5 7" id="KW-0408">Iron</keyword>